<evidence type="ECO:0000313" key="1">
    <source>
        <dbReference type="EMBL" id="KAF2493631.1"/>
    </source>
</evidence>
<proteinExistence type="predicted"/>
<protein>
    <submittedName>
        <fullName evidence="1">Uncharacterized protein</fullName>
    </submittedName>
</protein>
<reference evidence="1" key="1">
    <citation type="journal article" date="2020" name="Stud. Mycol.">
        <title>101 Dothideomycetes genomes: a test case for predicting lifestyles and emergence of pathogens.</title>
        <authorList>
            <person name="Haridas S."/>
            <person name="Albert R."/>
            <person name="Binder M."/>
            <person name="Bloem J."/>
            <person name="Labutti K."/>
            <person name="Salamov A."/>
            <person name="Andreopoulos B."/>
            <person name="Baker S."/>
            <person name="Barry K."/>
            <person name="Bills G."/>
            <person name="Bluhm B."/>
            <person name="Cannon C."/>
            <person name="Castanera R."/>
            <person name="Culley D."/>
            <person name="Daum C."/>
            <person name="Ezra D."/>
            <person name="Gonzalez J."/>
            <person name="Henrissat B."/>
            <person name="Kuo A."/>
            <person name="Liang C."/>
            <person name="Lipzen A."/>
            <person name="Lutzoni F."/>
            <person name="Magnuson J."/>
            <person name="Mondo S."/>
            <person name="Nolan M."/>
            <person name="Ohm R."/>
            <person name="Pangilinan J."/>
            <person name="Park H.-J."/>
            <person name="Ramirez L."/>
            <person name="Alfaro M."/>
            <person name="Sun H."/>
            <person name="Tritt A."/>
            <person name="Yoshinaga Y."/>
            <person name="Zwiers L.-H."/>
            <person name="Turgeon B."/>
            <person name="Goodwin S."/>
            <person name="Spatafora J."/>
            <person name="Crous P."/>
            <person name="Grigoriev I."/>
        </authorList>
    </citation>
    <scope>NUCLEOTIDE SEQUENCE</scope>
    <source>
        <strain evidence="1">CBS 269.34</strain>
    </source>
</reference>
<gene>
    <name evidence="1" type="ORF">BU16DRAFT_563783</name>
</gene>
<name>A0A6A6QMM5_9PEZI</name>
<dbReference type="EMBL" id="MU004192">
    <property type="protein sequence ID" value="KAF2493631.1"/>
    <property type="molecule type" value="Genomic_DNA"/>
</dbReference>
<dbReference type="AlphaFoldDB" id="A0A6A6QMM5"/>
<sequence length="122" mass="14234">MTPQEPPEMCLLIAPLHSCRHRPEFPLSHEHKPSYIFCKGATRLPRRKPCADTMTKKRETGTWCPNCERYLVDSLRRMDMLQQAGDGELELFLGEQRQRRKARYWRRLAQMEMGEGSGEEGG</sequence>
<dbReference type="Proteomes" id="UP000799750">
    <property type="component" value="Unassembled WGS sequence"/>
</dbReference>
<accession>A0A6A6QMM5</accession>
<organism evidence="1 2">
    <name type="scientific">Lophium mytilinum</name>
    <dbReference type="NCBI Taxonomy" id="390894"/>
    <lineage>
        <taxon>Eukaryota</taxon>
        <taxon>Fungi</taxon>
        <taxon>Dikarya</taxon>
        <taxon>Ascomycota</taxon>
        <taxon>Pezizomycotina</taxon>
        <taxon>Dothideomycetes</taxon>
        <taxon>Pleosporomycetidae</taxon>
        <taxon>Mytilinidiales</taxon>
        <taxon>Mytilinidiaceae</taxon>
        <taxon>Lophium</taxon>
    </lineage>
</organism>
<evidence type="ECO:0000313" key="2">
    <source>
        <dbReference type="Proteomes" id="UP000799750"/>
    </source>
</evidence>
<keyword evidence="2" id="KW-1185">Reference proteome</keyword>